<organism evidence="14 15">
    <name type="scientific">Protomyces lactucae-debilis</name>
    <dbReference type="NCBI Taxonomy" id="2754530"/>
    <lineage>
        <taxon>Eukaryota</taxon>
        <taxon>Fungi</taxon>
        <taxon>Dikarya</taxon>
        <taxon>Ascomycota</taxon>
        <taxon>Taphrinomycotina</taxon>
        <taxon>Taphrinomycetes</taxon>
        <taxon>Taphrinales</taxon>
        <taxon>Protomycetaceae</taxon>
        <taxon>Protomyces</taxon>
    </lineage>
</organism>
<evidence type="ECO:0000313" key="14">
    <source>
        <dbReference type="EMBL" id="ORY82109.1"/>
    </source>
</evidence>
<keyword evidence="4" id="KW-0723">Serine/threonine-protein kinase</keyword>
<dbReference type="GO" id="GO:0005634">
    <property type="term" value="C:nucleus"/>
    <property type="evidence" value="ECO:0007669"/>
    <property type="project" value="TreeGrafter"/>
</dbReference>
<dbReference type="PANTHER" id="PTHR24346">
    <property type="entry name" value="MAP/MICROTUBULE AFFINITY-REGULATING KINASE"/>
    <property type="match status" value="1"/>
</dbReference>
<dbReference type="CDD" id="cd14004">
    <property type="entry name" value="STKc_PASK"/>
    <property type="match status" value="1"/>
</dbReference>
<dbReference type="SMART" id="SM00220">
    <property type="entry name" value="S_TKc"/>
    <property type="match status" value="1"/>
</dbReference>
<dbReference type="GeneID" id="63784207"/>
<protein>
    <recommendedName>
        <fullName evidence="2">non-specific serine/threonine protein kinase</fullName>
        <ecNumber evidence="2">2.7.11.1</ecNumber>
    </recommendedName>
</protein>
<feature type="region of interest" description="Disordered" evidence="12">
    <location>
        <begin position="1"/>
        <end position="30"/>
    </location>
</feature>
<dbReference type="Gene3D" id="3.30.200.20">
    <property type="entry name" value="Phosphorylase Kinase, domain 1"/>
    <property type="match status" value="1"/>
</dbReference>
<dbReference type="FunFam" id="1.10.510.10:FF:000320">
    <property type="entry name" value="Serine/threonine protein kinase"/>
    <property type="match status" value="1"/>
</dbReference>
<evidence type="ECO:0000256" key="4">
    <source>
        <dbReference type="ARBA" id="ARBA00022527"/>
    </source>
</evidence>
<dbReference type="Proteomes" id="UP000193685">
    <property type="component" value="Unassembled WGS sequence"/>
</dbReference>
<dbReference type="FunFam" id="3.30.200.20:FF:000314">
    <property type="entry name" value="Serine/threonine protein kinase"/>
    <property type="match status" value="1"/>
</dbReference>
<sequence length="896" mass="100828">MSDPDRPVLRRVHSARPTGNNDLTRPSGLGRIRVSATRQNSREWIPGSGAHSPQIPLIHAQQPVGGGLSAGAQIMHHQNISTTHLEDLETFPNTSLHAFSFAVQHDTIAARHNIVKRSLDYLRDKFGSKQEQVAEEERPAKVKKPTFALDLEGVNDGMLDPSRQGPKTAPLTFISPPTFSTESSEASTAEGSPDVSRSTTRTSTSNQSTMPPRRRSSFVERQEVRLALHSSLSCTNLPSLNTAYQQSPLMPVHPTNRWGQQATQAVFTTTLEAPWSIQSANDYAMMIFGMGRDAIRKRTSLLDYVVEDRREWLREKLQSGANEDKVLLCGDVLPVIKRLGTGAASLWIKEKQLGLVWVIEEIEEGVVELQLDSEDDKVLQVHGDTVKIFERDVQGEFLSAILPTLPRDSAGRLEMQQIKERMHFTLKSSASVAPCTVEPSVFSTDERHKLRVSFLPHVAGIIIVGAQHLDVKSANGAFTSSLFGYKETAGFHISRLIPHFELLLRQLEEHNGGEFAEGTIVPELAFREAGIYLTRPEDRHVLQGIQSLHCDGCVLPIDIQMRVAQQSDGEGGLLYALWVSYERAFTVSRDMQTLPATKRVASETSSPAESGGDEIVPRRIGEYTILEEMGAGAYGQVKLARYGRKRQRVVLKYVTKSRILVDTWTRDRRLGTVPLEIHVLNHLKQHPHRNLVEMKDFFEDDENYYIAMTAHSPGMDLFDYIELNTDMREIECISISLQVARALAHLHALDIVHRDIKDENVVLDRNGWVKLIDFGSANYCRNGPFDTFHGTIDYASPEALEGKPYNGKEQDVWACGILFYTLIYKENPFYNIDEIMDRDLRVPYIISDRSIDLVRRMLNRDVPSRLTMEDVLQHAWYEGFEGDAIQQPVRIPGEMK</sequence>
<dbReference type="SUPFAM" id="SSF56112">
    <property type="entry name" value="Protein kinase-like (PK-like)"/>
    <property type="match status" value="1"/>
</dbReference>
<feature type="region of interest" description="Disordered" evidence="12">
    <location>
        <begin position="152"/>
        <end position="218"/>
    </location>
</feature>
<keyword evidence="8 14" id="KW-0418">Kinase</keyword>
<dbReference type="GO" id="GO:0005829">
    <property type="term" value="C:cytosol"/>
    <property type="evidence" value="ECO:0007669"/>
    <property type="project" value="TreeGrafter"/>
</dbReference>
<dbReference type="InterPro" id="IPR011009">
    <property type="entry name" value="Kinase-like_dom_sf"/>
</dbReference>
<dbReference type="GO" id="GO:0035556">
    <property type="term" value="P:intracellular signal transduction"/>
    <property type="evidence" value="ECO:0007669"/>
    <property type="project" value="TreeGrafter"/>
</dbReference>
<evidence type="ECO:0000256" key="9">
    <source>
        <dbReference type="ARBA" id="ARBA00022840"/>
    </source>
</evidence>
<dbReference type="PANTHER" id="PTHR24346:SF51">
    <property type="entry name" value="PAS DOMAIN-CONTAINING SERINE_THREONINE-PROTEIN KINASE"/>
    <property type="match status" value="1"/>
</dbReference>
<evidence type="ECO:0000256" key="5">
    <source>
        <dbReference type="ARBA" id="ARBA00022553"/>
    </source>
</evidence>
<comment type="catalytic activity">
    <reaction evidence="10">
        <text>L-threonyl-[protein] + ATP = O-phospho-L-threonyl-[protein] + ADP + H(+)</text>
        <dbReference type="Rhea" id="RHEA:46608"/>
        <dbReference type="Rhea" id="RHEA-COMP:11060"/>
        <dbReference type="Rhea" id="RHEA-COMP:11605"/>
        <dbReference type="ChEBI" id="CHEBI:15378"/>
        <dbReference type="ChEBI" id="CHEBI:30013"/>
        <dbReference type="ChEBI" id="CHEBI:30616"/>
        <dbReference type="ChEBI" id="CHEBI:61977"/>
        <dbReference type="ChEBI" id="CHEBI:456216"/>
        <dbReference type="EC" id="2.7.11.1"/>
    </reaction>
</comment>
<dbReference type="Gene3D" id="1.10.510.10">
    <property type="entry name" value="Transferase(Phosphotransferase) domain 1"/>
    <property type="match status" value="1"/>
</dbReference>
<gene>
    <name evidence="14" type="ORF">BCR37DRAFT_34521</name>
</gene>
<evidence type="ECO:0000256" key="7">
    <source>
        <dbReference type="ARBA" id="ARBA00022741"/>
    </source>
</evidence>
<keyword evidence="9" id="KW-0067">ATP-binding</keyword>
<dbReference type="GO" id="GO:0045719">
    <property type="term" value="P:negative regulation of glycogen biosynthetic process"/>
    <property type="evidence" value="ECO:0007669"/>
    <property type="project" value="TreeGrafter"/>
</dbReference>
<dbReference type="AlphaFoldDB" id="A0A1Y2FDW3"/>
<keyword evidence="5" id="KW-0597">Phosphoprotein</keyword>
<comment type="caution">
    <text evidence="14">The sequence shown here is derived from an EMBL/GenBank/DDBJ whole genome shotgun (WGS) entry which is preliminary data.</text>
</comment>
<dbReference type="OrthoDB" id="10252171at2759"/>
<dbReference type="Pfam" id="PF00069">
    <property type="entry name" value="Pkinase"/>
    <property type="match status" value="1"/>
</dbReference>
<dbReference type="PROSITE" id="PS00108">
    <property type="entry name" value="PROTEIN_KINASE_ST"/>
    <property type="match status" value="1"/>
</dbReference>
<evidence type="ECO:0000256" key="3">
    <source>
        <dbReference type="ARBA" id="ARBA00022490"/>
    </source>
</evidence>
<dbReference type="EC" id="2.7.11.1" evidence="2"/>
<dbReference type="OMA" id="SANDYFC"/>
<feature type="domain" description="Protein kinase" evidence="13">
    <location>
        <begin position="623"/>
        <end position="877"/>
    </location>
</feature>
<keyword evidence="3" id="KW-0963">Cytoplasm</keyword>
<comment type="catalytic activity">
    <reaction evidence="11">
        <text>L-seryl-[protein] + ATP = O-phospho-L-seryl-[protein] + ADP + H(+)</text>
        <dbReference type="Rhea" id="RHEA:17989"/>
        <dbReference type="Rhea" id="RHEA-COMP:9863"/>
        <dbReference type="Rhea" id="RHEA-COMP:11604"/>
        <dbReference type="ChEBI" id="CHEBI:15378"/>
        <dbReference type="ChEBI" id="CHEBI:29999"/>
        <dbReference type="ChEBI" id="CHEBI:30616"/>
        <dbReference type="ChEBI" id="CHEBI:83421"/>
        <dbReference type="ChEBI" id="CHEBI:456216"/>
        <dbReference type="EC" id="2.7.11.1"/>
    </reaction>
</comment>
<feature type="compositionally biased region" description="Low complexity" evidence="12">
    <location>
        <begin position="175"/>
        <end position="209"/>
    </location>
</feature>
<dbReference type="GO" id="GO:0004674">
    <property type="term" value="F:protein serine/threonine kinase activity"/>
    <property type="evidence" value="ECO:0007669"/>
    <property type="project" value="UniProtKB-KW"/>
</dbReference>
<dbReference type="InterPro" id="IPR000719">
    <property type="entry name" value="Prot_kinase_dom"/>
</dbReference>
<evidence type="ECO:0000256" key="6">
    <source>
        <dbReference type="ARBA" id="ARBA00022679"/>
    </source>
</evidence>
<dbReference type="GO" id="GO:0005524">
    <property type="term" value="F:ATP binding"/>
    <property type="evidence" value="ECO:0007669"/>
    <property type="project" value="UniProtKB-KW"/>
</dbReference>
<dbReference type="Pfam" id="PF25421">
    <property type="entry name" value="DUF7891"/>
    <property type="match status" value="1"/>
</dbReference>
<evidence type="ECO:0000256" key="2">
    <source>
        <dbReference type="ARBA" id="ARBA00012513"/>
    </source>
</evidence>
<keyword evidence="7" id="KW-0547">Nucleotide-binding</keyword>
<name>A0A1Y2FDW3_PROLT</name>
<evidence type="ECO:0000256" key="1">
    <source>
        <dbReference type="ARBA" id="ARBA00004496"/>
    </source>
</evidence>
<evidence type="ECO:0000256" key="12">
    <source>
        <dbReference type="SAM" id="MobiDB-lite"/>
    </source>
</evidence>
<dbReference type="InterPro" id="IPR057213">
    <property type="entry name" value="DUF7891"/>
</dbReference>
<proteinExistence type="predicted"/>
<evidence type="ECO:0000259" key="13">
    <source>
        <dbReference type="PROSITE" id="PS50011"/>
    </source>
</evidence>
<dbReference type="RefSeq" id="XP_040725243.1">
    <property type="nucleotide sequence ID" value="XM_040867608.1"/>
</dbReference>
<evidence type="ECO:0000256" key="11">
    <source>
        <dbReference type="ARBA" id="ARBA00048679"/>
    </source>
</evidence>
<comment type="subcellular location">
    <subcellularLocation>
        <location evidence="1">Cytoplasm</location>
    </subcellularLocation>
</comment>
<dbReference type="PROSITE" id="PS50011">
    <property type="entry name" value="PROTEIN_KINASE_DOM"/>
    <property type="match status" value="1"/>
</dbReference>
<keyword evidence="6" id="KW-0808">Transferase</keyword>
<evidence type="ECO:0000313" key="15">
    <source>
        <dbReference type="Proteomes" id="UP000193685"/>
    </source>
</evidence>
<evidence type="ECO:0000256" key="8">
    <source>
        <dbReference type="ARBA" id="ARBA00022777"/>
    </source>
</evidence>
<dbReference type="InterPro" id="IPR008271">
    <property type="entry name" value="Ser/Thr_kinase_AS"/>
</dbReference>
<dbReference type="STRING" id="56484.A0A1Y2FDW3"/>
<evidence type="ECO:0000256" key="10">
    <source>
        <dbReference type="ARBA" id="ARBA00047899"/>
    </source>
</evidence>
<keyword evidence="15" id="KW-1185">Reference proteome</keyword>
<accession>A0A1Y2FDW3</accession>
<dbReference type="EMBL" id="MCFI01000010">
    <property type="protein sequence ID" value="ORY82109.1"/>
    <property type="molecule type" value="Genomic_DNA"/>
</dbReference>
<reference evidence="14 15" key="1">
    <citation type="submission" date="2016-07" db="EMBL/GenBank/DDBJ databases">
        <title>Pervasive Adenine N6-methylation of Active Genes in Fungi.</title>
        <authorList>
            <consortium name="DOE Joint Genome Institute"/>
            <person name="Mondo S.J."/>
            <person name="Dannebaum R.O."/>
            <person name="Kuo R.C."/>
            <person name="Labutti K."/>
            <person name="Haridas S."/>
            <person name="Kuo A."/>
            <person name="Salamov A."/>
            <person name="Ahrendt S.R."/>
            <person name="Lipzen A."/>
            <person name="Sullivan W."/>
            <person name="Andreopoulos W.B."/>
            <person name="Clum A."/>
            <person name="Lindquist E."/>
            <person name="Daum C."/>
            <person name="Ramamoorthy G.K."/>
            <person name="Gryganskyi A."/>
            <person name="Culley D."/>
            <person name="Magnuson J.K."/>
            <person name="James T.Y."/>
            <person name="O'Malley M.A."/>
            <person name="Stajich J.E."/>
            <person name="Spatafora J.W."/>
            <person name="Visel A."/>
            <person name="Grigoriev I.V."/>
        </authorList>
    </citation>
    <scope>NUCLEOTIDE SEQUENCE [LARGE SCALE GENOMIC DNA]</scope>
    <source>
        <strain evidence="14 15">12-1054</strain>
    </source>
</reference>